<dbReference type="InterPro" id="IPR003593">
    <property type="entry name" value="AAA+_ATPase"/>
</dbReference>
<keyword evidence="2" id="KW-0547">Nucleotide-binding</keyword>
<dbReference type="InterPro" id="IPR027417">
    <property type="entry name" value="P-loop_NTPase"/>
</dbReference>
<dbReference type="GO" id="GO:0005524">
    <property type="term" value="F:ATP binding"/>
    <property type="evidence" value="ECO:0007669"/>
    <property type="project" value="UniProtKB-KW"/>
</dbReference>
<evidence type="ECO:0000313" key="6">
    <source>
        <dbReference type="Proteomes" id="UP000254797"/>
    </source>
</evidence>
<name>A0A380JZW2_STRDY</name>
<evidence type="ECO:0000256" key="2">
    <source>
        <dbReference type="ARBA" id="ARBA00022741"/>
    </source>
</evidence>
<evidence type="ECO:0000313" key="5">
    <source>
        <dbReference type="EMBL" id="SUN51098.1"/>
    </source>
</evidence>
<evidence type="ECO:0000256" key="3">
    <source>
        <dbReference type="ARBA" id="ARBA00022840"/>
    </source>
</evidence>
<keyword evidence="3 5" id="KW-0067">ATP-binding</keyword>
<dbReference type="RefSeq" id="WP_115246570.1">
    <property type="nucleotide sequence ID" value="NZ_UHFG01000004.1"/>
</dbReference>
<keyword evidence="5" id="KW-0378">Hydrolase</keyword>
<dbReference type="CDD" id="cd03230">
    <property type="entry name" value="ABC_DR_subfamily_A"/>
    <property type="match status" value="1"/>
</dbReference>
<dbReference type="InterPro" id="IPR003439">
    <property type="entry name" value="ABC_transporter-like_ATP-bd"/>
</dbReference>
<gene>
    <name evidence="5" type="ORF">NCTC4670_01827</name>
</gene>
<protein>
    <submittedName>
        <fullName evidence="5">ABC transporter ATP-binding protein</fullName>
        <ecNumber evidence="5">3.6.3.-</ecNumber>
    </submittedName>
</protein>
<dbReference type="EC" id="3.6.3.-" evidence="5"/>
<dbReference type="Gene3D" id="3.40.50.300">
    <property type="entry name" value="P-loop containing nucleotide triphosphate hydrolases"/>
    <property type="match status" value="1"/>
</dbReference>
<evidence type="ECO:0000256" key="1">
    <source>
        <dbReference type="ARBA" id="ARBA00022448"/>
    </source>
</evidence>
<organism evidence="5 6">
    <name type="scientific">Streptococcus dysgalactiae subsp. dysgalactiae</name>
    <dbReference type="NCBI Taxonomy" id="99822"/>
    <lineage>
        <taxon>Bacteria</taxon>
        <taxon>Bacillati</taxon>
        <taxon>Bacillota</taxon>
        <taxon>Bacilli</taxon>
        <taxon>Lactobacillales</taxon>
        <taxon>Streptococcaceae</taxon>
        <taxon>Streptococcus</taxon>
    </lineage>
</organism>
<dbReference type="SUPFAM" id="SSF52540">
    <property type="entry name" value="P-loop containing nucleoside triphosphate hydrolases"/>
    <property type="match status" value="1"/>
</dbReference>
<dbReference type="Pfam" id="PF00005">
    <property type="entry name" value="ABC_tran"/>
    <property type="match status" value="1"/>
</dbReference>
<evidence type="ECO:0000259" key="4">
    <source>
        <dbReference type="PROSITE" id="PS50893"/>
    </source>
</evidence>
<dbReference type="PROSITE" id="PS50893">
    <property type="entry name" value="ABC_TRANSPORTER_2"/>
    <property type="match status" value="1"/>
</dbReference>
<dbReference type="PANTHER" id="PTHR42939">
    <property type="entry name" value="ABC TRANSPORTER ATP-BINDING PROTEIN ALBC-RELATED"/>
    <property type="match status" value="1"/>
</dbReference>
<dbReference type="InterPro" id="IPR051782">
    <property type="entry name" value="ABC_Transporter_VariousFunc"/>
</dbReference>
<keyword evidence="1" id="KW-0813">Transport</keyword>
<dbReference type="Proteomes" id="UP000254797">
    <property type="component" value="Unassembled WGS sequence"/>
</dbReference>
<proteinExistence type="predicted"/>
<dbReference type="SMART" id="SM00382">
    <property type="entry name" value="AAA"/>
    <property type="match status" value="1"/>
</dbReference>
<dbReference type="PANTHER" id="PTHR42939:SF1">
    <property type="entry name" value="ABC TRANSPORTER ATP-BINDING PROTEIN ALBC-RELATED"/>
    <property type="match status" value="1"/>
</dbReference>
<reference evidence="5 6" key="1">
    <citation type="submission" date="2018-06" db="EMBL/GenBank/DDBJ databases">
        <authorList>
            <consortium name="Pathogen Informatics"/>
            <person name="Doyle S."/>
        </authorList>
    </citation>
    <scope>NUCLEOTIDE SEQUENCE [LARGE SCALE GENOMIC DNA]</scope>
    <source>
        <strain evidence="5 6">NCTC4670</strain>
    </source>
</reference>
<accession>A0A380JZW2</accession>
<dbReference type="GO" id="GO:0016887">
    <property type="term" value="F:ATP hydrolysis activity"/>
    <property type="evidence" value="ECO:0007669"/>
    <property type="project" value="InterPro"/>
</dbReference>
<dbReference type="AlphaFoldDB" id="A0A380JZW2"/>
<dbReference type="EMBL" id="UHFG01000004">
    <property type="protein sequence ID" value="SUN51098.1"/>
    <property type="molecule type" value="Genomic_DNA"/>
</dbReference>
<sequence>MELVIRNIRKNFQEKEVLKGASYTFREGEITGLLGRNGAGKTTLFNILYGEHQADQGEIFLVENGVERPLELKEIGMVFSENYLPEFLTGYEFIKFYLDLHPGKDQLAIDDYLDFMEINEVDRHTIIKGYSDGMKSKLSLICILISKPKVILLDEPLTAVDLVSSIAIKRLLLTLRDKHILILSTHILALAEDLCDHVAILHNGTLETMPLSTTDETFEAKLLEILQGESHDY</sequence>
<feature type="domain" description="ABC transporter" evidence="4">
    <location>
        <begin position="3"/>
        <end position="228"/>
    </location>
</feature>